<reference evidence="2" key="1">
    <citation type="journal article" date="2022" name="Mol. Ecol. Resour.">
        <title>The genomes of chicory, endive, great burdock and yacon provide insights into Asteraceae palaeo-polyploidization history and plant inulin production.</title>
        <authorList>
            <person name="Fan W."/>
            <person name="Wang S."/>
            <person name="Wang H."/>
            <person name="Wang A."/>
            <person name="Jiang F."/>
            <person name="Liu H."/>
            <person name="Zhao H."/>
            <person name="Xu D."/>
            <person name="Zhang Y."/>
        </authorList>
    </citation>
    <scope>NUCLEOTIDE SEQUENCE [LARGE SCALE GENOMIC DNA]</scope>
    <source>
        <strain evidence="2">cv. Niubang</strain>
    </source>
</reference>
<dbReference type="EMBL" id="CM042047">
    <property type="protein sequence ID" value="KAI3770024.1"/>
    <property type="molecule type" value="Genomic_DNA"/>
</dbReference>
<organism evidence="1 2">
    <name type="scientific">Arctium lappa</name>
    <name type="common">Greater burdock</name>
    <name type="synonym">Lappa major</name>
    <dbReference type="NCBI Taxonomy" id="4217"/>
    <lineage>
        <taxon>Eukaryota</taxon>
        <taxon>Viridiplantae</taxon>
        <taxon>Streptophyta</taxon>
        <taxon>Embryophyta</taxon>
        <taxon>Tracheophyta</taxon>
        <taxon>Spermatophyta</taxon>
        <taxon>Magnoliopsida</taxon>
        <taxon>eudicotyledons</taxon>
        <taxon>Gunneridae</taxon>
        <taxon>Pentapetalae</taxon>
        <taxon>asterids</taxon>
        <taxon>campanulids</taxon>
        <taxon>Asterales</taxon>
        <taxon>Asteraceae</taxon>
        <taxon>Carduoideae</taxon>
        <taxon>Cardueae</taxon>
        <taxon>Arctiinae</taxon>
        <taxon>Arctium</taxon>
    </lineage>
</organism>
<reference evidence="1 2" key="2">
    <citation type="journal article" date="2022" name="Mol. Ecol. Resour.">
        <title>The genomes of chicory, endive, great burdock and yacon provide insights into Asteraceae paleo-polyploidization history and plant inulin production.</title>
        <authorList>
            <person name="Fan W."/>
            <person name="Wang S."/>
            <person name="Wang H."/>
            <person name="Wang A."/>
            <person name="Jiang F."/>
            <person name="Liu H."/>
            <person name="Zhao H."/>
            <person name="Xu D."/>
            <person name="Zhang Y."/>
        </authorList>
    </citation>
    <scope>NUCLEOTIDE SEQUENCE [LARGE SCALE GENOMIC DNA]</scope>
    <source>
        <strain evidence="2">cv. Niubang</strain>
    </source>
</reference>
<keyword evidence="2" id="KW-1185">Reference proteome</keyword>
<name>A0ACB9FFH2_ARCLA</name>
<dbReference type="Proteomes" id="UP001055879">
    <property type="component" value="Linkage Group LG01"/>
</dbReference>
<gene>
    <name evidence="1" type="ORF">L6452_01144</name>
</gene>
<sequence length="283" mass="32287">MCVRREEVAAVDVGIMVTRKGEGKGCRWPKMIETMCKSHNRMYVCPHRSFNQSNAKIGSQNPKYIDTHYSQKHNYSAMAASSAALSPFSSRHSLSIFRLQSPSVSSITFVLPFQLRTPAFRLHASRRPPNFPQEGENSAADPRNWSRNRNDMTFSGDYDEDDEDDEEEEEEDDRSLDLLIRFVENVFKKISKRARKAVRSVLPINIPTKLVGFSVNGVIILAFFWILKAFLEVVCTLGSVVFVSILLVRGVWTGISYFQEGRYRRTDDFDDENQAWTGTRPAA</sequence>
<evidence type="ECO:0000313" key="1">
    <source>
        <dbReference type="EMBL" id="KAI3770024.1"/>
    </source>
</evidence>
<proteinExistence type="predicted"/>
<comment type="caution">
    <text evidence="1">The sequence shown here is derived from an EMBL/GenBank/DDBJ whole genome shotgun (WGS) entry which is preliminary data.</text>
</comment>
<evidence type="ECO:0000313" key="2">
    <source>
        <dbReference type="Proteomes" id="UP001055879"/>
    </source>
</evidence>
<accession>A0ACB9FFH2</accession>
<protein>
    <submittedName>
        <fullName evidence="1">Uncharacterized protein</fullName>
    </submittedName>
</protein>